<protein>
    <submittedName>
        <fullName evidence="2">Uncharacterized protein</fullName>
    </submittedName>
</protein>
<organism evidence="2">
    <name type="scientific">Graphocephala atropunctata</name>
    <dbReference type="NCBI Taxonomy" id="36148"/>
    <lineage>
        <taxon>Eukaryota</taxon>
        <taxon>Metazoa</taxon>
        <taxon>Ecdysozoa</taxon>
        <taxon>Arthropoda</taxon>
        <taxon>Hexapoda</taxon>
        <taxon>Insecta</taxon>
        <taxon>Pterygota</taxon>
        <taxon>Neoptera</taxon>
        <taxon>Paraneoptera</taxon>
        <taxon>Hemiptera</taxon>
        <taxon>Auchenorrhyncha</taxon>
        <taxon>Membracoidea</taxon>
        <taxon>Cicadellidae</taxon>
        <taxon>Cicadellinae</taxon>
        <taxon>Cicadellini</taxon>
        <taxon>Graphocephala</taxon>
    </lineage>
</organism>
<feature type="region of interest" description="Disordered" evidence="1">
    <location>
        <begin position="1"/>
        <end position="418"/>
    </location>
</feature>
<feature type="compositionally biased region" description="Polar residues" evidence="1">
    <location>
        <begin position="329"/>
        <end position="345"/>
    </location>
</feature>
<dbReference type="AlphaFoldDB" id="A0A1B6LEV8"/>
<evidence type="ECO:0000256" key="1">
    <source>
        <dbReference type="SAM" id="MobiDB-lite"/>
    </source>
</evidence>
<feature type="compositionally biased region" description="Low complexity" evidence="1">
    <location>
        <begin position="71"/>
        <end position="81"/>
    </location>
</feature>
<name>A0A1B6LEV8_9HEMI</name>
<evidence type="ECO:0000313" key="2">
    <source>
        <dbReference type="EMBL" id="JAT22190.1"/>
    </source>
</evidence>
<feature type="compositionally biased region" description="Basic and acidic residues" evidence="1">
    <location>
        <begin position="292"/>
        <end position="305"/>
    </location>
</feature>
<feature type="compositionally biased region" description="Polar residues" evidence="1">
    <location>
        <begin position="45"/>
        <end position="57"/>
    </location>
</feature>
<feature type="compositionally biased region" description="Polar residues" evidence="1">
    <location>
        <begin position="28"/>
        <end position="38"/>
    </location>
</feature>
<feature type="compositionally biased region" description="Acidic residues" evidence="1">
    <location>
        <begin position="150"/>
        <end position="168"/>
    </location>
</feature>
<proteinExistence type="predicted"/>
<dbReference type="EMBL" id="GEBQ01017787">
    <property type="protein sequence ID" value="JAT22190.1"/>
    <property type="molecule type" value="Transcribed_RNA"/>
</dbReference>
<gene>
    <name evidence="2" type="ORF">g.49753</name>
</gene>
<feature type="non-terminal residue" evidence="2">
    <location>
        <position position="1"/>
    </location>
</feature>
<feature type="compositionally biased region" description="Basic and acidic residues" evidence="1">
    <location>
        <begin position="236"/>
        <end position="266"/>
    </location>
</feature>
<feature type="compositionally biased region" description="Basic and acidic residues" evidence="1">
    <location>
        <begin position="391"/>
        <end position="403"/>
    </location>
</feature>
<feature type="compositionally biased region" description="Polar residues" evidence="1">
    <location>
        <begin position="133"/>
        <end position="147"/>
    </location>
</feature>
<feature type="non-terminal residue" evidence="2">
    <location>
        <position position="418"/>
    </location>
</feature>
<feature type="compositionally biased region" description="Basic and acidic residues" evidence="1">
    <location>
        <begin position="90"/>
        <end position="111"/>
    </location>
</feature>
<reference evidence="2" key="1">
    <citation type="submission" date="2015-11" db="EMBL/GenBank/DDBJ databases">
        <title>De novo transcriptome assembly of four potential Pierce s Disease insect vectors from Arizona vineyards.</title>
        <authorList>
            <person name="Tassone E.E."/>
        </authorList>
    </citation>
    <scope>NUCLEOTIDE SEQUENCE</scope>
</reference>
<feature type="compositionally biased region" description="Polar residues" evidence="1">
    <location>
        <begin position="9"/>
        <end position="18"/>
    </location>
</feature>
<feature type="compositionally biased region" description="Polar residues" evidence="1">
    <location>
        <begin position="355"/>
        <end position="365"/>
    </location>
</feature>
<accession>A0A1B6LEV8</accession>
<sequence>SAPDVVPEQVTNNHPSSSHSDEEPLSEGTPNNPESNVDSNKDNTEIGSTESNNNILSESDEKEHSPTGQQESTSAEESSATDNIESAAEVEVKPEAPQEQVEIDHAQDGHETQTAPSDAEIVTESIEIDSGKAQETSTGSIEQNFSAESLPEENEEKLNEEESTETIADETKVEVPHISNDGIDSDNSLTEKESEVNTEEVTGPQVSVDDVSKVPDTSEDINTVVPESTLIPSDNTKNKQEDDKEVASVEEDIKNNESVDEIKKPDTSSVNESPVVLEESANSVPESPESLDQVKESDVSNEKVEIGSNEPPVEENVAESASGDKVEVTQDQVESESNLNNSGLLEQSLDESESTEVPATLTPNVESEIGQKEPIPPRKDDAVPEEPDQPPQHHEGSMTKAEDSIPIDSTHGVSPVNT</sequence>
<feature type="compositionally biased region" description="Basic and acidic residues" evidence="1">
    <location>
        <begin position="369"/>
        <end position="382"/>
    </location>
</feature>